<dbReference type="Pfam" id="PF00582">
    <property type="entry name" value="Usp"/>
    <property type="match status" value="1"/>
</dbReference>
<organism evidence="3 4">
    <name type="scientific">Methanococcus voltae</name>
    <dbReference type="NCBI Taxonomy" id="2188"/>
    <lineage>
        <taxon>Archaea</taxon>
        <taxon>Methanobacteriati</taxon>
        <taxon>Methanobacteriota</taxon>
        <taxon>Methanomada group</taxon>
        <taxon>Methanococci</taxon>
        <taxon>Methanococcales</taxon>
        <taxon>Methanococcaceae</taxon>
        <taxon>Methanococcus</taxon>
    </lineage>
</organism>
<dbReference type="Proteomes" id="UP000740329">
    <property type="component" value="Unassembled WGS sequence"/>
</dbReference>
<reference evidence="3" key="1">
    <citation type="submission" date="2021-03" db="EMBL/GenBank/DDBJ databases">
        <title>Genomic Encyclopedia of Type Strains, Phase IV (KMG-V): Genome sequencing to study the core and pangenomes of soil and plant-associated prokaryotes.</title>
        <authorList>
            <person name="Whitman W."/>
        </authorList>
    </citation>
    <scope>NUCLEOTIDE SEQUENCE</scope>
    <source>
        <strain evidence="3">C4</strain>
    </source>
</reference>
<dbReference type="Gene3D" id="3.40.50.620">
    <property type="entry name" value="HUPs"/>
    <property type="match status" value="1"/>
</dbReference>
<evidence type="ECO:0000259" key="2">
    <source>
        <dbReference type="Pfam" id="PF00582"/>
    </source>
</evidence>
<dbReference type="AlphaFoldDB" id="A0A8J7RLW0"/>
<evidence type="ECO:0000256" key="1">
    <source>
        <dbReference type="ARBA" id="ARBA00008791"/>
    </source>
</evidence>
<feature type="domain" description="UspA" evidence="2">
    <location>
        <begin position="3"/>
        <end position="142"/>
    </location>
</feature>
<dbReference type="SUPFAM" id="SSF52402">
    <property type="entry name" value="Adenine nucleotide alpha hydrolases-like"/>
    <property type="match status" value="1"/>
</dbReference>
<sequence>MQYKKILVPTDGSDVSIEAIEHAVSIAKTTGAEIYGVYVLDTTPYTEIPADGLWSNLKEILEEEGDNALHLVAKAARKYDVSFKNQVLEGNPEKEIVEFSEKIDADLIVMGTTGKTGFDRLLLGSVAERVLKHAKCPVLLIKQKE</sequence>
<dbReference type="PRINTS" id="PR01438">
    <property type="entry name" value="UNVRSLSTRESS"/>
</dbReference>
<comment type="caution">
    <text evidence="3">The sequence shown here is derived from an EMBL/GenBank/DDBJ whole genome shotgun (WGS) entry which is preliminary data.</text>
</comment>
<dbReference type="RefSeq" id="WP_209590670.1">
    <property type="nucleotide sequence ID" value="NZ_JAGGMU010000001.1"/>
</dbReference>
<name>A0A8J7RLW0_METVO</name>
<dbReference type="PANTHER" id="PTHR46268:SF6">
    <property type="entry name" value="UNIVERSAL STRESS PROTEIN UP12"/>
    <property type="match status" value="1"/>
</dbReference>
<dbReference type="PANTHER" id="PTHR46268">
    <property type="entry name" value="STRESS RESPONSE PROTEIN NHAX"/>
    <property type="match status" value="1"/>
</dbReference>
<dbReference type="EMBL" id="JAGGMV010000001">
    <property type="protein sequence ID" value="MBP2201216.1"/>
    <property type="molecule type" value="Genomic_DNA"/>
</dbReference>
<dbReference type="InterPro" id="IPR014729">
    <property type="entry name" value="Rossmann-like_a/b/a_fold"/>
</dbReference>
<dbReference type="InterPro" id="IPR006016">
    <property type="entry name" value="UspA"/>
</dbReference>
<evidence type="ECO:0000313" key="3">
    <source>
        <dbReference type="EMBL" id="MBP2201216.1"/>
    </source>
</evidence>
<gene>
    <name evidence="3" type="ORF">J3E07_000614</name>
</gene>
<evidence type="ECO:0000313" key="4">
    <source>
        <dbReference type="Proteomes" id="UP000740329"/>
    </source>
</evidence>
<dbReference type="InterPro" id="IPR006015">
    <property type="entry name" value="Universal_stress_UspA"/>
</dbReference>
<comment type="similarity">
    <text evidence="1">Belongs to the universal stress protein A family.</text>
</comment>
<dbReference type="OrthoDB" id="105697at2157"/>
<proteinExistence type="inferred from homology"/>
<accession>A0A8J7RLW0</accession>
<protein>
    <submittedName>
        <fullName evidence="3">Nucleotide-binding universal stress UspA family protein</fullName>
    </submittedName>
</protein>
<dbReference type="PIRSF" id="PIRSF006276">
    <property type="entry name" value="UspA"/>
    <property type="match status" value="1"/>
</dbReference>
<dbReference type="CDD" id="cd00293">
    <property type="entry name" value="USP-like"/>
    <property type="match status" value="1"/>
</dbReference>